<evidence type="ECO:0000313" key="3">
    <source>
        <dbReference type="Proteomes" id="UP001165083"/>
    </source>
</evidence>
<keyword evidence="1" id="KW-0732">Signal</keyword>
<feature type="signal peptide" evidence="1">
    <location>
        <begin position="1"/>
        <end position="27"/>
    </location>
</feature>
<reference evidence="2" key="1">
    <citation type="submission" date="2023-04" db="EMBL/GenBank/DDBJ databases">
        <title>Phytophthora lilii NBRC 32176.</title>
        <authorList>
            <person name="Ichikawa N."/>
            <person name="Sato H."/>
            <person name="Tonouchi N."/>
        </authorList>
    </citation>
    <scope>NUCLEOTIDE SEQUENCE</scope>
    <source>
        <strain evidence="2">NBRC 32176</strain>
    </source>
</reference>
<accession>A0A9W6U9L1</accession>
<dbReference type="AlphaFoldDB" id="A0A9W6U9L1"/>
<sequence>MVTSKEIITWLMLVLVVLESGDDCTGAGVLEMLSSLLDVEELAKQAAEGSTSKPVDETYPLAPVEMEILMKMYRDCRTQQSGAMRTWCTGDTEAKNESYPLCPRGVQTHPCTGRVLQDNSSIDEGATAFLWPWHGLRCDAFTDPTTLTHMYGSYFSYYCFTYVTLITVCVEW</sequence>
<dbReference type="OrthoDB" id="195103at2759"/>
<comment type="caution">
    <text evidence="2">The sequence shown here is derived from an EMBL/GenBank/DDBJ whole genome shotgun (WGS) entry which is preliminary data.</text>
</comment>
<evidence type="ECO:0000256" key="1">
    <source>
        <dbReference type="SAM" id="SignalP"/>
    </source>
</evidence>
<dbReference type="EMBL" id="BSXW01000680">
    <property type="protein sequence ID" value="GMF27840.1"/>
    <property type="molecule type" value="Genomic_DNA"/>
</dbReference>
<proteinExistence type="predicted"/>
<dbReference type="Proteomes" id="UP001165083">
    <property type="component" value="Unassembled WGS sequence"/>
</dbReference>
<keyword evidence="3" id="KW-1185">Reference proteome</keyword>
<feature type="chain" id="PRO_5040733063" evidence="1">
    <location>
        <begin position="28"/>
        <end position="172"/>
    </location>
</feature>
<evidence type="ECO:0000313" key="2">
    <source>
        <dbReference type="EMBL" id="GMF27840.1"/>
    </source>
</evidence>
<protein>
    <submittedName>
        <fullName evidence="2">Unnamed protein product</fullName>
    </submittedName>
</protein>
<organism evidence="2 3">
    <name type="scientific">Phytophthora lilii</name>
    <dbReference type="NCBI Taxonomy" id="2077276"/>
    <lineage>
        <taxon>Eukaryota</taxon>
        <taxon>Sar</taxon>
        <taxon>Stramenopiles</taxon>
        <taxon>Oomycota</taxon>
        <taxon>Peronosporomycetes</taxon>
        <taxon>Peronosporales</taxon>
        <taxon>Peronosporaceae</taxon>
        <taxon>Phytophthora</taxon>
    </lineage>
</organism>
<name>A0A9W6U9L1_9STRA</name>
<gene>
    <name evidence="2" type="ORF">Plil01_001168200</name>
</gene>